<name>A0ABW1S7K3_9PROT</name>
<proteinExistence type="predicted"/>
<reference evidence="3" key="1">
    <citation type="journal article" date="2019" name="Int. J. Syst. Evol. Microbiol.">
        <title>The Global Catalogue of Microorganisms (GCM) 10K type strain sequencing project: providing services to taxonomists for standard genome sequencing and annotation.</title>
        <authorList>
            <consortium name="The Broad Institute Genomics Platform"/>
            <consortium name="The Broad Institute Genome Sequencing Center for Infectious Disease"/>
            <person name="Wu L."/>
            <person name="Ma J."/>
        </authorList>
    </citation>
    <scope>NUCLEOTIDE SEQUENCE [LARGE SCALE GENOMIC DNA]</scope>
    <source>
        <strain evidence="3">CGMCC-1.15741</strain>
    </source>
</reference>
<organism evidence="2 3">
    <name type="scientific">Ponticaulis profundi</name>
    <dbReference type="NCBI Taxonomy" id="2665222"/>
    <lineage>
        <taxon>Bacteria</taxon>
        <taxon>Pseudomonadati</taxon>
        <taxon>Pseudomonadota</taxon>
        <taxon>Alphaproteobacteria</taxon>
        <taxon>Hyphomonadales</taxon>
        <taxon>Hyphomonadaceae</taxon>
        <taxon>Ponticaulis</taxon>
    </lineage>
</organism>
<evidence type="ECO:0000313" key="2">
    <source>
        <dbReference type="EMBL" id="MFC6197645.1"/>
    </source>
</evidence>
<comment type="caution">
    <text evidence="2">The sequence shown here is derived from an EMBL/GenBank/DDBJ whole genome shotgun (WGS) entry which is preliminary data.</text>
</comment>
<accession>A0ABW1S7K3</accession>
<gene>
    <name evidence="2" type="ORF">ACFQDM_06120</name>
</gene>
<dbReference type="EMBL" id="JBHSSW010000005">
    <property type="protein sequence ID" value="MFC6197645.1"/>
    <property type="molecule type" value="Genomic_DNA"/>
</dbReference>
<evidence type="ECO:0000256" key="1">
    <source>
        <dbReference type="SAM" id="MobiDB-lite"/>
    </source>
</evidence>
<dbReference type="Proteomes" id="UP001596303">
    <property type="component" value="Unassembled WGS sequence"/>
</dbReference>
<protein>
    <submittedName>
        <fullName evidence="2">Uncharacterized protein</fullName>
    </submittedName>
</protein>
<evidence type="ECO:0000313" key="3">
    <source>
        <dbReference type="Proteomes" id="UP001596303"/>
    </source>
</evidence>
<feature type="region of interest" description="Disordered" evidence="1">
    <location>
        <begin position="1"/>
        <end position="43"/>
    </location>
</feature>
<keyword evidence="3" id="KW-1185">Reference proteome</keyword>
<sequence length="94" mass="10037">MDLAVPVRVSSGKGRNEAPGSGGADPGVLAFAPSREGKNPAATSLRGDNALWLIAYVSNMPRKRKKTNKKYVRSLACRKKHAFGIGPFLAKTRA</sequence>